<dbReference type="SUPFAM" id="SSF51905">
    <property type="entry name" value="FAD/NAD(P)-binding domain"/>
    <property type="match status" value="1"/>
</dbReference>
<dbReference type="EMBL" id="JABMCE010000048">
    <property type="protein sequence ID" value="NUU12665.1"/>
    <property type="molecule type" value="Genomic_DNA"/>
</dbReference>
<comment type="similarity">
    <text evidence="2">Belongs to the GMC oxidoreductase family.</text>
</comment>
<feature type="domain" description="Glucose-methanol-choline oxidoreductase N-terminal" evidence="6">
    <location>
        <begin position="199"/>
        <end position="289"/>
    </location>
</feature>
<evidence type="ECO:0000256" key="5">
    <source>
        <dbReference type="ARBA" id="ARBA00023002"/>
    </source>
</evidence>
<dbReference type="InterPro" id="IPR000172">
    <property type="entry name" value="GMC_OxRdtase_N"/>
</dbReference>
<protein>
    <submittedName>
        <fullName evidence="8">Choline dehydrogenase</fullName>
    </submittedName>
</protein>
<name>A0ABX2M6Z3_9MICO</name>
<dbReference type="RefSeq" id="WP_175350243.1">
    <property type="nucleotide sequence ID" value="NZ_BAAAWQ010000001.1"/>
</dbReference>
<comment type="caution">
    <text evidence="8">The sequence shown here is derived from an EMBL/GenBank/DDBJ whole genome shotgun (WGS) entry which is preliminary data.</text>
</comment>
<keyword evidence="3" id="KW-0285">Flavoprotein</keyword>
<keyword evidence="5" id="KW-0560">Oxidoreductase</keyword>
<evidence type="ECO:0000256" key="4">
    <source>
        <dbReference type="ARBA" id="ARBA00022827"/>
    </source>
</evidence>
<sequence length="504" mass="53493">MTDFPSQADVIIVGSGPTGAAYARILSEEAPYARVLMFEAGPRLAGPLGGHVKNIIDADARHTAQQMSQGPGKVSDRTFSAPAGEVRARPGTFLLGEGSMLPGEDGLPAAAMSANVGGMGAHWTCACPRPGDSERIDFLADLDDLLEDGERLLGVSQDPFPDAPFSSEVRRRLGNALDDDRVPGRQVQPMPLAVSTMEGRSRWSGSEVVFGDVTSANPNFTMVSEAAVTEVIREHGRVSGVRVRVGGSGTARTVAARYVVVAADSLRTPQLLWASGVRPQALGRFLNDQAQIVFAVRLRDAPAELRGAASAVPDDGSVAAQTGVSWVPFTDEHPFHGQVMQLDASPVQLAGGEPEPGSIVGLGWFCAKDINEFDRVEFSETEVDGYGLPKMRIHYRLTNVDLQRIEEAKRAVREAAESLGDAIGDEPVLLPLGSSLHYQGSVRMGERNDGRSVCDPDSQVWDVNGLYVAGNGVIPTATACNPTLTSVALAVRGARHIAARVSRV</sequence>
<dbReference type="InterPro" id="IPR007867">
    <property type="entry name" value="GMC_OxRtase_C"/>
</dbReference>
<dbReference type="Gene3D" id="3.50.50.60">
    <property type="entry name" value="FAD/NAD(P)-binding domain"/>
    <property type="match status" value="2"/>
</dbReference>
<evidence type="ECO:0000259" key="6">
    <source>
        <dbReference type="Pfam" id="PF00732"/>
    </source>
</evidence>
<keyword evidence="9" id="KW-1185">Reference proteome</keyword>
<dbReference type="PANTHER" id="PTHR42784:SF1">
    <property type="entry name" value="PYRANOSE 2-OXIDASE"/>
    <property type="match status" value="1"/>
</dbReference>
<dbReference type="Pfam" id="PF05199">
    <property type="entry name" value="GMC_oxred_C"/>
    <property type="match status" value="1"/>
</dbReference>
<evidence type="ECO:0000313" key="9">
    <source>
        <dbReference type="Proteomes" id="UP000573001"/>
    </source>
</evidence>
<dbReference type="SUPFAM" id="SSF54373">
    <property type="entry name" value="FAD-linked reductases, C-terminal domain"/>
    <property type="match status" value="1"/>
</dbReference>
<dbReference type="Pfam" id="PF00732">
    <property type="entry name" value="GMC_oxred_N"/>
    <property type="match status" value="1"/>
</dbReference>
<dbReference type="PANTHER" id="PTHR42784">
    <property type="entry name" value="PYRANOSE 2-OXIDASE"/>
    <property type="match status" value="1"/>
</dbReference>
<evidence type="ECO:0000313" key="8">
    <source>
        <dbReference type="EMBL" id="NUU12665.1"/>
    </source>
</evidence>
<proteinExistence type="inferred from homology"/>
<dbReference type="InterPro" id="IPR036188">
    <property type="entry name" value="FAD/NAD-bd_sf"/>
</dbReference>
<dbReference type="InterPro" id="IPR051473">
    <property type="entry name" value="P2Ox-like"/>
</dbReference>
<feature type="domain" description="Glucose-methanol-choline oxidoreductase C-terminal" evidence="7">
    <location>
        <begin position="380"/>
        <end position="490"/>
    </location>
</feature>
<dbReference type="Proteomes" id="UP000573001">
    <property type="component" value="Unassembled WGS sequence"/>
</dbReference>
<evidence type="ECO:0000256" key="3">
    <source>
        <dbReference type="ARBA" id="ARBA00022630"/>
    </source>
</evidence>
<evidence type="ECO:0000259" key="7">
    <source>
        <dbReference type="Pfam" id="PF05199"/>
    </source>
</evidence>
<gene>
    <name evidence="8" type="ORF">HP507_02250</name>
</gene>
<keyword evidence="4" id="KW-0274">FAD</keyword>
<accession>A0ABX2M6Z3</accession>
<comment type="cofactor">
    <cofactor evidence="1">
        <name>FAD</name>
        <dbReference type="ChEBI" id="CHEBI:57692"/>
    </cofactor>
</comment>
<evidence type="ECO:0000256" key="1">
    <source>
        <dbReference type="ARBA" id="ARBA00001974"/>
    </source>
</evidence>
<organism evidence="8 9">
    <name type="scientific">Curtobacterium pusillum</name>
    <dbReference type="NCBI Taxonomy" id="69373"/>
    <lineage>
        <taxon>Bacteria</taxon>
        <taxon>Bacillati</taxon>
        <taxon>Actinomycetota</taxon>
        <taxon>Actinomycetes</taxon>
        <taxon>Micrococcales</taxon>
        <taxon>Microbacteriaceae</taxon>
        <taxon>Curtobacterium</taxon>
    </lineage>
</organism>
<evidence type="ECO:0000256" key="2">
    <source>
        <dbReference type="ARBA" id="ARBA00010790"/>
    </source>
</evidence>
<reference evidence="8 9" key="1">
    <citation type="submission" date="2020-05" db="EMBL/GenBank/DDBJ databases">
        <title>Genome Sequencing of Type Strains.</title>
        <authorList>
            <person name="Lemaire J.F."/>
            <person name="Inderbitzin P."/>
            <person name="Gregorio O.A."/>
            <person name="Collins S.B."/>
            <person name="Wespe N."/>
            <person name="Knight-Connoni V."/>
        </authorList>
    </citation>
    <scope>NUCLEOTIDE SEQUENCE [LARGE SCALE GENOMIC DNA]</scope>
    <source>
        <strain evidence="8 9">ATCC 19096</strain>
    </source>
</reference>